<organism evidence="1 2">
    <name type="scientific">Streptomyces synnematoformans</name>
    <dbReference type="NCBI Taxonomy" id="415721"/>
    <lineage>
        <taxon>Bacteria</taxon>
        <taxon>Bacillati</taxon>
        <taxon>Actinomycetota</taxon>
        <taxon>Actinomycetes</taxon>
        <taxon>Kitasatosporales</taxon>
        <taxon>Streptomycetaceae</taxon>
        <taxon>Streptomyces</taxon>
    </lineage>
</organism>
<proteinExistence type="predicted"/>
<dbReference type="RefSeq" id="WP_344288826.1">
    <property type="nucleotide sequence ID" value="NZ_BAAAPF010000022.1"/>
</dbReference>
<name>A0ABP5JEL3_9ACTN</name>
<gene>
    <name evidence="1" type="ORF">GCM10009802_13320</name>
</gene>
<comment type="caution">
    <text evidence="1">The sequence shown here is derived from an EMBL/GenBank/DDBJ whole genome shotgun (WGS) entry which is preliminary data.</text>
</comment>
<sequence length="462" mass="50575">MTSSLSVARAIDFLCEHTSSKSRVLALLAHDHGPSSLAAVLTCKNPEHAVEATGILRRVLALRDAAAVDDELAALTAQMPDAPAGSLRQAVARAANGTWPAEPGALFMASDPDPEPCDDEPASAASAAVAGHPRLKDLPGKVVRITHLREFHITDEDALLQAAARRGWEPLPASELGEDDPRDLAGAVITLTEDSDVTGSQTLEDQSFAELLRAEDGDELADWSAAPLVTRFVHGWRLRQQRKRPAAGEQTPNFAVLFAVRDCPCKGEDPDCEECGWQLTPRTADLLHTALVLLADQAYDDAHRLGDQFLPDAGSTTWEVFDRLPPLTWTADHRWRRHMARAFDDLAADLARGKWPEPTCTAEEMALHLAIEDAPTYLEDRPQTDAHHTLPEHGDDYSWDGCSDLLFQDHDVLMLFDPKLGGIEDPQDPTNQSMGMGDLRAAAWFAPFGSHSVRDPRRGFRR</sequence>
<evidence type="ECO:0000313" key="1">
    <source>
        <dbReference type="EMBL" id="GAA2114157.1"/>
    </source>
</evidence>
<reference evidence="2" key="1">
    <citation type="journal article" date="2019" name="Int. J. Syst. Evol. Microbiol.">
        <title>The Global Catalogue of Microorganisms (GCM) 10K type strain sequencing project: providing services to taxonomists for standard genome sequencing and annotation.</title>
        <authorList>
            <consortium name="The Broad Institute Genomics Platform"/>
            <consortium name="The Broad Institute Genome Sequencing Center for Infectious Disease"/>
            <person name="Wu L."/>
            <person name="Ma J."/>
        </authorList>
    </citation>
    <scope>NUCLEOTIDE SEQUENCE [LARGE SCALE GENOMIC DNA]</scope>
    <source>
        <strain evidence="2">JCM 15481</strain>
    </source>
</reference>
<protein>
    <submittedName>
        <fullName evidence="1">Uncharacterized protein</fullName>
    </submittedName>
</protein>
<dbReference type="Proteomes" id="UP001500443">
    <property type="component" value="Unassembled WGS sequence"/>
</dbReference>
<keyword evidence="2" id="KW-1185">Reference proteome</keyword>
<evidence type="ECO:0000313" key="2">
    <source>
        <dbReference type="Proteomes" id="UP001500443"/>
    </source>
</evidence>
<accession>A0ABP5JEL3</accession>
<dbReference type="EMBL" id="BAAAPF010000022">
    <property type="protein sequence ID" value="GAA2114157.1"/>
    <property type="molecule type" value="Genomic_DNA"/>
</dbReference>